<feature type="region of interest" description="Disordered" evidence="12">
    <location>
        <begin position="1030"/>
        <end position="1050"/>
    </location>
</feature>
<dbReference type="GO" id="GO:0017102">
    <property type="term" value="C:methionyl glutamyl tRNA synthetase complex"/>
    <property type="evidence" value="ECO:0007669"/>
    <property type="project" value="TreeGrafter"/>
</dbReference>
<dbReference type="Pfam" id="PF03950">
    <property type="entry name" value="tRNA-synt_1c_C"/>
    <property type="match status" value="1"/>
</dbReference>
<evidence type="ECO:0000259" key="13">
    <source>
        <dbReference type="Pfam" id="PF00749"/>
    </source>
</evidence>
<dbReference type="GO" id="GO:0005829">
    <property type="term" value="C:cytosol"/>
    <property type="evidence" value="ECO:0007669"/>
    <property type="project" value="TreeGrafter"/>
</dbReference>
<evidence type="ECO:0000256" key="10">
    <source>
        <dbReference type="ARBA" id="ARBA00030865"/>
    </source>
</evidence>
<evidence type="ECO:0000256" key="5">
    <source>
        <dbReference type="ARBA" id="ARBA00022598"/>
    </source>
</evidence>
<accession>A0AAD9UQJ6</accession>
<evidence type="ECO:0000313" key="17">
    <source>
        <dbReference type="Proteomes" id="UP001214638"/>
    </source>
</evidence>
<dbReference type="PANTHER" id="PTHR43097">
    <property type="entry name" value="GLUTAMINE-TRNA LIGASE"/>
    <property type="match status" value="1"/>
</dbReference>
<evidence type="ECO:0000313" key="16">
    <source>
        <dbReference type="EMBL" id="KAK2198116.1"/>
    </source>
</evidence>
<evidence type="ECO:0000256" key="6">
    <source>
        <dbReference type="ARBA" id="ARBA00022741"/>
    </source>
</evidence>
<evidence type="ECO:0000256" key="4">
    <source>
        <dbReference type="ARBA" id="ARBA00022490"/>
    </source>
</evidence>
<evidence type="ECO:0000256" key="2">
    <source>
        <dbReference type="ARBA" id="ARBA00008927"/>
    </source>
</evidence>
<evidence type="ECO:0000256" key="12">
    <source>
        <dbReference type="SAM" id="MobiDB-lite"/>
    </source>
</evidence>
<dbReference type="PROSITE" id="PS00178">
    <property type="entry name" value="AA_TRNA_LIGASE_I"/>
    <property type="match status" value="1"/>
</dbReference>
<evidence type="ECO:0000256" key="9">
    <source>
        <dbReference type="ARBA" id="ARBA00023146"/>
    </source>
</evidence>
<dbReference type="InterPro" id="IPR050132">
    <property type="entry name" value="Gln/Glu-tRNA_Ligase"/>
</dbReference>
<dbReference type="GeneID" id="94335419"/>
<dbReference type="GO" id="GO:0004818">
    <property type="term" value="F:glutamate-tRNA ligase activity"/>
    <property type="evidence" value="ECO:0007669"/>
    <property type="project" value="UniProtKB-EC"/>
</dbReference>
<dbReference type="EMBL" id="JALLKP010000001">
    <property type="protein sequence ID" value="KAK2198116.1"/>
    <property type="molecule type" value="Genomic_DNA"/>
</dbReference>
<name>A0AAD9UQJ6_9APIC</name>
<sequence>MTVDHQMTKGDKDNVIVSYSNNCYPYGAAVLSCIWKNIHSSKEEPIKFLLNDRLAGDTFELDGKRLNEVALLIDLCKKFCPNLLDIDSNIKLDDWLEFTALHKLAAEKTKCELPEKSFATMINNHLATRTFIVGHRLCLVDIVLYTNFKRHPDALKGQDLCHVRRWFGYISDIAGVEETMNRFSKIAINTKKPFTKEEQIDNSYKGALKNATQGKVVTRFAPEPSGYLHVGHTKAALLNMYFVKRYNGKYLLRFDDTNPVKETVEFEESIKEDLEMLGIKYDKTSHSSDHFDMLIELAKGLIKEGYAYCDDTEVETMRMQRTNGIPSEARNNSIETNLENFEEMLQGSAKGVKFCLRAKMDMQNPNKCLRDPVIYRCIVDIPHNRHGFKYKAYPTYDFACPIIDSVEGVTHALRASEYSARIPQYQWFIEKCKLRKVEIYEFSRINFVKTILSKRHLKWFVSNGLTTGWDDPRMPTVRGLIRRGLTKQALYEFILELGPSKAINLMEWDKLWTKNKQVIDPIAPRYAAVGTDGVKLTIVNYTKLDATTRPLHPKNLDVGTCDLHFFHEVLIDKADFDEIEDGEEITLMRWGNVFVDTKKLECKLNPGGDFKKTKKKLHWLPNNKEHLIPCTLKQYCELLAVDRIEGSELTTPQEAQSVLAPVTEWTMECLGDIIQLERRGYFIVDVPASEGMIVLFMIPADWFIKNNLNAYQCKMDTEVKENDIEIASFDDQESTRVSQDSFIECCLVNVPKFKSLTENTCLSKWYNTGNDSSNPVESELAKIVDEEIITTKDPQPLDLDANGVDILSARLNDLNCTVRTNTLYDEPIYDPEIVEKAAIIFTETILNLTNEAIDKAQIVLADKLIRSIFIKLDALYANGESKVSSPKRSSNGIHPILLVDTCPLINCYPNVVKQLLSQTAKDPKYINNFAQNLLATNLLDRFNITHLKSSIDSTQPLIQRIWNSCLDTVTFKLPTPTPSISPGRKSTLPLTLVEFSRCESVEDIPDDDDDSSLCAQGEEKKIVIRGFSSSRNRDKSKSTTMKSISLSPRNRSHRKYPQIASRIFTTRRTVFLKQHFKHIKIKTGDGWVKEPYRALETYYRYESDGSVSIKLRGKLPCEILKVLYIINETEYSVNWVPFLKEAHDVYNFSRTCKIFQQHFEYPIVGVKNTRVLGIAVNALEEANCLIIACRSPPENKNDVDNLSSVLKNGGIEDVSDIVSIKDGKCKIFDYHLEPQPKKQNQRAADLCFLLFPHGEEYTLMELYANVLPEVKLVPLRAISFIIKKVILGMFKKIVVLCKNIEGSKFAQKAEDSQNYMWMKQIYYNYRIHNPKPKCNVSICTYYPSNNDI</sequence>
<proteinExistence type="inferred from homology"/>
<dbReference type="InterPro" id="IPR023393">
    <property type="entry name" value="START-like_dom_sf"/>
</dbReference>
<dbReference type="CDD" id="cd10289">
    <property type="entry name" value="GST_C_AaRS_like"/>
    <property type="match status" value="1"/>
</dbReference>
<dbReference type="Pfam" id="PF00749">
    <property type="entry name" value="tRNA-synt_1c"/>
    <property type="match status" value="1"/>
</dbReference>
<evidence type="ECO:0000256" key="1">
    <source>
        <dbReference type="ARBA" id="ARBA00004496"/>
    </source>
</evidence>
<comment type="similarity">
    <text evidence="2">Belongs to the class-I aminoacyl-tRNA synthetase family. Glutamate--tRNA ligase type 2 subfamily.</text>
</comment>
<keyword evidence="7" id="KW-0067">ATP-binding</keyword>
<comment type="subcellular location">
    <subcellularLocation>
        <location evidence="1">Cytoplasm</location>
    </subcellularLocation>
</comment>
<dbReference type="InterPro" id="IPR020056">
    <property type="entry name" value="Rbsml_bL25/Gln-tRNA_synth_N"/>
</dbReference>
<evidence type="ECO:0000259" key="15">
    <source>
        <dbReference type="Pfam" id="PF20974"/>
    </source>
</evidence>
<protein>
    <recommendedName>
        <fullName evidence="3">glutamate--tRNA ligase</fullName>
        <ecNumber evidence="3">6.1.1.17</ecNumber>
    </recommendedName>
    <alternativeName>
        <fullName evidence="10">Glutamyl-tRNA synthetase</fullName>
    </alternativeName>
</protein>
<dbReference type="NCBIfam" id="TIGR00463">
    <property type="entry name" value="gltX_arch"/>
    <property type="match status" value="1"/>
</dbReference>
<evidence type="ECO:0000256" key="7">
    <source>
        <dbReference type="ARBA" id="ARBA00022840"/>
    </source>
</evidence>
<dbReference type="SUPFAM" id="SSF52374">
    <property type="entry name" value="Nucleotidylyl transferase"/>
    <property type="match status" value="1"/>
</dbReference>
<keyword evidence="8" id="KW-0648">Protein biosynthesis</keyword>
<dbReference type="Gene3D" id="2.40.240.10">
    <property type="entry name" value="Ribosomal Protein L25, Chain P"/>
    <property type="match status" value="1"/>
</dbReference>
<feature type="domain" description="tRNA synthetases class I (E and Q) anti-codon binding" evidence="15">
    <location>
        <begin position="616"/>
        <end position="685"/>
    </location>
</feature>
<dbReference type="PRINTS" id="PR00987">
    <property type="entry name" value="TRNASYNTHGLU"/>
</dbReference>
<dbReference type="FunFam" id="3.40.50.620:FF:000037">
    <property type="entry name" value="Glutamine--tRNA ligase cytoplasmic"/>
    <property type="match status" value="1"/>
</dbReference>
<keyword evidence="9" id="KW-0030">Aminoacyl-tRNA synthetase</keyword>
<keyword evidence="17" id="KW-1185">Reference proteome</keyword>
<keyword evidence="4" id="KW-0963">Cytoplasm</keyword>
<comment type="caution">
    <text evidence="16">The sequence shown here is derived from an EMBL/GenBank/DDBJ whole genome shotgun (WGS) entry which is preliminary data.</text>
</comment>
<dbReference type="RefSeq" id="XP_067804958.1">
    <property type="nucleotide sequence ID" value="XM_067946167.1"/>
</dbReference>
<dbReference type="GO" id="GO:0005840">
    <property type="term" value="C:ribosome"/>
    <property type="evidence" value="ECO:0007669"/>
    <property type="project" value="UniProtKB-KW"/>
</dbReference>
<dbReference type="InterPro" id="IPR049437">
    <property type="entry name" value="tRNA-synt_1c_C2"/>
</dbReference>
<dbReference type="InterPro" id="IPR020059">
    <property type="entry name" value="Glu/Gln-tRNA-synth_Ib_codon-bd"/>
</dbReference>
<feature type="compositionally biased region" description="Polar residues" evidence="12">
    <location>
        <begin position="1038"/>
        <end position="1049"/>
    </location>
</feature>
<dbReference type="Proteomes" id="UP001214638">
    <property type="component" value="Unassembled WGS sequence"/>
</dbReference>
<evidence type="ECO:0000256" key="3">
    <source>
        <dbReference type="ARBA" id="ARBA00012835"/>
    </source>
</evidence>
<dbReference type="InterPro" id="IPR000924">
    <property type="entry name" value="Glu/Gln-tRNA-synth"/>
</dbReference>
<dbReference type="GO" id="GO:0006424">
    <property type="term" value="P:glutamyl-tRNA aminoacylation"/>
    <property type="evidence" value="ECO:0007669"/>
    <property type="project" value="InterPro"/>
</dbReference>
<dbReference type="Gene3D" id="1.20.1050.10">
    <property type="match status" value="1"/>
</dbReference>
<dbReference type="InterPro" id="IPR004526">
    <property type="entry name" value="Glu-tRNA-synth_arc/euk"/>
</dbReference>
<dbReference type="SUPFAM" id="SSF47616">
    <property type="entry name" value="GST C-terminal domain-like"/>
    <property type="match status" value="1"/>
</dbReference>
<dbReference type="InterPro" id="IPR001412">
    <property type="entry name" value="aa-tRNA-synth_I_CS"/>
</dbReference>
<dbReference type="InterPro" id="IPR020058">
    <property type="entry name" value="Glu/Gln-tRNA-synth_Ib_cat-dom"/>
</dbReference>
<organism evidence="16 17">
    <name type="scientific">Babesia duncani</name>
    <dbReference type="NCBI Taxonomy" id="323732"/>
    <lineage>
        <taxon>Eukaryota</taxon>
        <taxon>Sar</taxon>
        <taxon>Alveolata</taxon>
        <taxon>Apicomplexa</taxon>
        <taxon>Aconoidasida</taxon>
        <taxon>Piroplasmida</taxon>
        <taxon>Babesiidae</taxon>
        <taxon>Babesia</taxon>
    </lineage>
</organism>
<dbReference type="EC" id="6.1.1.17" evidence="3"/>
<gene>
    <name evidence="16" type="ORF">BdWA1_001121</name>
</gene>
<feature type="domain" description="Glutamyl/glutaminyl-tRNA synthetase class Ib anti-codon binding" evidence="14">
    <location>
        <begin position="523"/>
        <end position="598"/>
    </location>
</feature>
<dbReference type="InterPro" id="IPR011035">
    <property type="entry name" value="Ribosomal_bL25/Gln-tRNA_synth"/>
</dbReference>
<evidence type="ECO:0000256" key="8">
    <source>
        <dbReference type="ARBA" id="ARBA00022917"/>
    </source>
</evidence>
<dbReference type="KEGG" id="bdw:94335419"/>
<dbReference type="SUPFAM" id="SSF55961">
    <property type="entry name" value="Bet v1-like"/>
    <property type="match status" value="1"/>
</dbReference>
<dbReference type="PANTHER" id="PTHR43097:SF5">
    <property type="entry name" value="GLUTAMATE--TRNA LIGASE"/>
    <property type="match status" value="1"/>
</dbReference>
<dbReference type="HAMAP" id="MF_02076">
    <property type="entry name" value="Glu_tRNA_synth_type2"/>
    <property type="match status" value="1"/>
</dbReference>
<comment type="catalytic activity">
    <reaction evidence="11">
        <text>tRNA(Glu) + L-glutamate + ATP = L-glutamyl-tRNA(Glu) + AMP + diphosphate</text>
        <dbReference type="Rhea" id="RHEA:23540"/>
        <dbReference type="Rhea" id="RHEA-COMP:9663"/>
        <dbReference type="Rhea" id="RHEA-COMP:9680"/>
        <dbReference type="ChEBI" id="CHEBI:29985"/>
        <dbReference type="ChEBI" id="CHEBI:30616"/>
        <dbReference type="ChEBI" id="CHEBI:33019"/>
        <dbReference type="ChEBI" id="CHEBI:78442"/>
        <dbReference type="ChEBI" id="CHEBI:78520"/>
        <dbReference type="ChEBI" id="CHEBI:456215"/>
        <dbReference type="EC" id="6.1.1.17"/>
    </reaction>
</comment>
<dbReference type="InterPro" id="IPR014729">
    <property type="entry name" value="Rossmann-like_a/b/a_fold"/>
</dbReference>
<feature type="domain" description="Glutamyl/glutaminyl-tRNA synthetase class Ib catalytic" evidence="13">
    <location>
        <begin position="215"/>
        <end position="520"/>
    </location>
</feature>
<evidence type="ECO:0000256" key="11">
    <source>
        <dbReference type="ARBA" id="ARBA00048351"/>
    </source>
</evidence>
<reference evidence="16" key="1">
    <citation type="journal article" date="2023" name="Nat. Microbiol.">
        <title>Babesia duncani multi-omics identifies virulence factors and drug targets.</title>
        <authorList>
            <person name="Singh P."/>
            <person name="Lonardi S."/>
            <person name="Liang Q."/>
            <person name="Vydyam P."/>
            <person name="Khabirova E."/>
            <person name="Fang T."/>
            <person name="Gihaz S."/>
            <person name="Thekkiniath J."/>
            <person name="Munshi M."/>
            <person name="Abel S."/>
            <person name="Ciampossin L."/>
            <person name="Batugedara G."/>
            <person name="Gupta M."/>
            <person name="Lu X.M."/>
            <person name="Lenz T."/>
            <person name="Chakravarty S."/>
            <person name="Cornillot E."/>
            <person name="Hu Y."/>
            <person name="Ma W."/>
            <person name="Gonzalez L.M."/>
            <person name="Sanchez S."/>
            <person name="Estrada K."/>
            <person name="Sanchez-Flores A."/>
            <person name="Montero E."/>
            <person name="Harb O.S."/>
            <person name="Le Roch K.G."/>
            <person name="Mamoun C.B."/>
        </authorList>
    </citation>
    <scope>NUCLEOTIDE SEQUENCE</scope>
    <source>
        <strain evidence="16">WA1</strain>
    </source>
</reference>
<evidence type="ECO:0000259" key="14">
    <source>
        <dbReference type="Pfam" id="PF03950"/>
    </source>
</evidence>
<dbReference type="Pfam" id="PF20974">
    <property type="entry name" value="tRNA-synt_1c_C2"/>
    <property type="match status" value="1"/>
</dbReference>
<dbReference type="Gene3D" id="3.30.530.20">
    <property type="match status" value="1"/>
</dbReference>
<keyword evidence="16" id="KW-0687">Ribonucleoprotein</keyword>
<dbReference type="InterPro" id="IPR036282">
    <property type="entry name" value="Glutathione-S-Trfase_C_sf"/>
</dbReference>
<dbReference type="GO" id="GO:0005524">
    <property type="term" value="F:ATP binding"/>
    <property type="evidence" value="ECO:0007669"/>
    <property type="project" value="UniProtKB-KW"/>
</dbReference>
<keyword evidence="6" id="KW-0547">Nucleotide-binding</keyword>
<dbReference type="Gene3D" id="3.40.50.620">
    <property type="entry name" value="HUPs"/>
    <property type="match status" value="1"/>
</dbReference>
<dbReference type="SUPFAM" id="SSF50715">
    <property type="entry name" value="Ribosomal protein L25-like"/>
    <property type="match status" value="1"/>
</dbReference>
<keyword evidence="5" id="KW-0436">Ligase</keyword>
<keyword evidence="16" id="KW-0689">Ribosomal protein</keyword>